<evidence type="ECO:0000259" key="2">
    <source>
        <dbReference type="Pfam" id="PF01471"/>
    </source>
</evidence>
<dbReference type="Proteomes" id="UP000185860">
    <property type="component" value="Unassembled WGS sequence"/>
</dbReference>
<dbReference type="Pfam" id="PF01471">
    <property type="entry name" value="PG_binding_1"/>
    <property type="match status" value="1"/>
</dbReference>
<name>A0A1U7I7Y9_9CYAN</name>
<dbReference type="OrthoDB" id="9787225at2"/>
<reference evidence="3 4" key="1">
    <citation type="submission" date="2016-11" db="EMBL/GenBank/DDBJ databases">
        <title>Draft Genome Sequences of Nine Cyanobacterial Strains from Diverse Habitats.</title>
        <authorList>
            <person name="Zhu T."/>
            <person name="Hou S."/>
            <person name="Lu X."/>
            <person name="Hess W.R."/>
        </authorList>
    </citation>
    <scope>NUCLEOTIDE SEQUENCE [LARGE SCALE GENOMIC DNA]</scope>
    <source>
        <strain evidence="3 4">IAM M-71</strain>
    </source>
</reference>
<evidence type="ECO:0000313" key="3">
    <source>
        <dbReference type="EMBL" id="OKH32545.1"/>
    </source>
</evidence>
<dbReference type="AlphaFoldDB" id="A0A1U7I7Y9"/>
<feature type="chain" id="PRO_5012730564" description="Peptidoglycan binding-like domain-containing protein" evidence="1">
    <location>
        <begin position="25"/>
        <end position="141"/>
    </location>
</feature>
<dbReference type="SUPFAM" id="SSF47090">
    <property type="entry name" value="PGBD-like"/>
    <property type="match status" value="1"/>
</dbReference>
<accession>A0A1U7I7Y9</accession>
<protein>
    <recommendedName>
        <fullName evidence="2">Peptidoglycan binding-like domain-containing protein</fullName>
    </recommendedName>
</protein>
<gene>
    <name evidence="3" type="ORF">NIES2119_25740</name>
</gene>
<comment type="caution">
    <text evidence="3">The sequence shown here is derived from an EMBL/GenBank/DDBJ whole genome shotgun (WGS) entry which is preliminary data.</text>
</comment>
<keyword evidence="1" id="KW-0732">Signal</keyword>
<dbReference type="EMBL" id="MRCE01000038">
    <property type="protein sequence ID" value="OKH32545.1"/>
    <property type="molecule type" value="Genomic_DNA"/>
</dbReference>
<feature type="domain" description="Peptidoglycan binding-like" evidence="2">
    <location>
        <begin position="82"/>
        <end position="135"/>
    </location>
</feature>
<evidence type="ECO:0000313" key="4">
    <source>
        <dbReference type="Proteomes" id="UP000185860"/>
    </source>
</evidence>
<dbReference type="RefSeq" id="WP_073596349.1">
    <property type="nucleotide sequence ID" value="NZ_MRCE01000038.1"/>
</dbReference>
<dbReference type="Gene3D" id="1.10.101.10">
    <property type="entry name" value="PGBD-like superfamily/PGBD"/>
    <property type="match status" value="1"/>
</dbReference>
<evidence type="ECO:0000256" key="1">
    <source>
        <dbReference type="SAM" id="SignalP"/>
    </source>
</evidence>
<dbReference type="InterPro" id="IPR002477">
    <property type="entry name" value="Peptidoglycan-bd-like"/>
</dbReference>
<dbReference type="InterPro" id="IPR036366">
    <property type="entry name" value="PGBDSf"/>
</dbReference>
<dbReference type="InterPro" id="IPR036365">
    <property type="entry name" value="PGBD-like_sf"/>
</dbReference>
<organism evidence="3 4">
    <name type="scientific">[Phormidium ambiguum] IAM M-71</name>
    <dbReference type="NCBI Taxonomy" id="454136"/>
    <lineage>
        <taxon>Bacteria</taxon>
        <taxon>Bacillati</taxon>
        <taxon>Cyanobacteriota</taxon>
        <taxon>Cyanophyceae</taxon>
        <taxon>Oscillatoriophycideae</taxon>
        <taxon>Aerosakkonematales</taxon>
        <taxon>Aerosakkonemataceae</taxon>
        <taxon>Floridanema</taxon>
    </lineage>
</organism>
<feature type="signal peptide" evidence="1">
    <location>
        <begin position="1"/>
        <end position="24"/>
    </location>
</feature>
<sequence>MLKSLLTGSSVLLFLVTGTLSAGAEAPPEGEYFYPERTQPTEPLTGPVPIYDTLPQLSDGNLTEYSATDAVPVLQLGSRGVVVEDVQKFLQQAGLYTGAIDGIFGLQSQAAVAQFQTQAKLIPDGIIGFDTWKALIHSQPS</sequence>
<dbReference type="STRING" id="454136.NIES2119_25740"/>
<proteinExistence type="predicted"/>